<accession>A0A919BZR3</accession>
<dbReference type="AlphaFoldDB" id="A0A919BZR3"/>
<evidence type="ECO:0000313" key="4">
    <source>
        <dbReference type="Proteomes" id="UP000619355"/>
    </source>
</evidence>
<dbReference type="Pfam" id="PF00188">
    <property type="entry name" value="CAP"/>
    <property type="match status" value="1"/>
</dbReference>
<dbReference type="EMBL" id="BNBF01000001">
    <property type="protein sequence ID" value="GHG34981.1"/>
    <property type="molecule type" value="Genomic_DNA"/>
</dbReference>
<dbReference type="InterPro" id="IPR014044">
    <property type="entry name" value="CAP_dom"/>
</dbReference>
<keyword evidence="4" id="KW-1185">Reference proteome</keyword>
<evidence type="ECO:0000313" key="3">
    <source>
        <dbReference type="EMBL" id="GHG34981.1"/>
    </source>
</evidence>
<dbReference type="Gene3D" id="3.40.33.10">
    <property type="entry name" value="CAP"/>
    <property type="match status" value="1"/>
</dbReference>
<dbReference type="InterPro" id="IPR035940">
    <property type="entry name" value="CAP_sf"/>
</dbReference>
<feature type="compositionally biased region" description="Polar residues" evidence="1">
    <location>
        <begin position="34"/>
        <end position="44"/>
    </location>
</feature>
<gene>
    <name evidence="3" type="ORF">GCM10018980_05040</name>
</gene>
<reference evidence="4" key="1">
    <citation type="journal article" date="2019" name="Int. J. Syst. Evol. Microbiol.">
        <title>The Global Catalogue of Microorganisms (GCM) 10K type strain sequencing project: providing services to taxonomists for standard genome sequencing and annotation.</title>
        <authorList>
            <consortium name="The Broad Institute Genomics Platform"/>
            <consortium name="The Broad Institute Genome Sequencing Center for Infectious Disease"/>
            <person name="Wu L."/>
            <person name="Ma J."/>
        </authorList>
    </citation>
    <scope>NUCLEOTIDE SEQUENCE [LARGE SCALE GENOMIC DNA]</scope>
    <source>
        <strain evidence="4">JCM 4253</strain>
    </source>
</reference>
<organism evidence="3 4">
    <name type="scientific">Streptomyces capoamus</name>
    <dbReference type="NCBI Taxonomy" id="68183"/>
    <lineage>
        <taxon>Bacteria</taxon>
        <taxon>Bacillati</taxon>
        <taxon>Actinomycetota</taxon>
        <taxon>Actinomycetes</taxon>
        <taxon>Kitasatosporales</taxon>
        <taxon>Streptomycetaceae</taxon>
        <taxon>Streptomyces</taxon>
    </lineage>
</organism>
<feature type="domain" description="SCP" evidence="2">
    <location>
        <begin position="1"/>
        <end position="111"/>
    </location>
</feature>
<feature type="region of interest" description="Disordered" evidence="1">
    <location>
        <begin position="21"/>
        <end position="48"/>
    </location>
</feature>
<dbReference type="CDD" id="cd05379">
    <property type="entry name" value="CAP_bacterial"/>
    <property type="match status" value="1"/>
</dbReference>
<proteinExistence type="predicted"/>
<name>A0A919BZR3_9ACTN</name>
<sequence>MNAERGKAGCQALTLNPTLTKAAQAHSEDMAAHQNMSHTGSDGSSPGDRITRAGYTWSSYGENVAYGYGTAEQVMAAWMSSPGHRANILNCGFQEIGVGLAQPGSYWTQDFGTAR</sequence>
<evidence type="ECO:0000259" key="2">
    <source>
        <dbReference type="Pfam" id="PF00188"/>
    </source>
</evidence>
<protein>
    <recommendedName>
        <fullName evidence="2">SCP domain-containing protein</fullName>
    </recommendedName>
</protein>
<dbReference type="Proteomes" id="UP000619355">
    <property type="component" value="Unassembled WGS sequence"/>
</dbReference>
<dbReference type="SUPFAM" id="SSF55797">
    <property type="entry name" value="PR-1-like"/>
    <property type="match status" value="1"/>
</dbReference>
<dbReference type="PANTHER" id="PTHR31157:SF1">
    <property type="entry name" value="SCP DOMAIN-CONTAINING PROTEIN"/>
    <property type="match status" value="1"/>
</dbReference>
<evidence type="ECO:0000256" key="1">
    <source>
        <dbReference type="SAM" id="MobiDB-lite"/>
    </source>
</evidence>
<dbReference type="PANTHER" id="PTHR31157">
    <property type="entry name" value="SCP DOMAIN-CONTAINING PROTEIN"/>
    <property type="match status" value="1"/>
</dbReference>
<comment type="caution">
    <text evidence="3">The sequence shown here is derived from an EMBL/GenBank/DDBJ whole genome shotgun (WGS) entry which is preliminary data.</text>
</comment>